<dbReference type="InterPro" id="IPR002508">
    <property type="entry name" value="MurNAc-LAA_cat"/>
</dbReference>
<feature type="chain" id="PRO_5046914213" description="N-acetylmuramoyl-L-alanine amidase" evidence="4">
    <location>
        <begin position="19"/>
        <end position="206"/>
    </location>
</feature>
<dbReference type="Proteomes" id="UP001629260">
    <property type="component" value="Unassembled WGS sequence"/>
</dbReference>
<evidence type="ECO:0000256" key="4">
    <source>
        <dbReference type="SAM" id="SignalP"/>
    </source>
</evidence>
<protein>
    <recommendedName>
        <fullName evidence="2">N-acetylmuramoyl-L-alanine amidase</fullName>
        <ecNumber evidence="2">3.5.1.28</ecNumber>
    </recommendedName>
</protein>
<dbReference type="Pfam" id="PF01520">
    <property type="entry name" value="Amidase_3"/>
    <property type="match status" value="1"/>
</dbReference>
<comment type="caution">
    <text evidence="6">The sequence shown here is derived from an EMBL/GenBank/DDBJ whole genome shotgun (WGS) entry which is preliminary data.</text>
</comment>
<feature type="domain" description="MurNAc-LAA" evidence="5">
    <location>
        <begin position="88"/>
        <end position="202"/>
    </location>
</feature>
<dbReference type="Gene3D" id="3.40.630.40">
    <property type="entry name" value="Zn-dependent exopeptidases"/>
    <property type="match status" value="1"/>
</dbReference>
<accession>A0ABW8XWB0</accession>
<proteinExistence type="predicted"/>
<dbReference type="CDD" id="cd02696">
    <property type="entry name" value="MurNAc-LAA"/>
    <property type="match status" value="1"/>
</dbReference>
<evidence type="ECO:0000313" key="7">
    <source>
        <dbReference type="Proteomes" id="UP001629260"/>
    </source>
</evidence>
<dbReference type="EMBL" id="JBELQA010000006">
    <property type="protein sequence ID" value="MFL9831637.1"/>
    <property type="molecule type" value="Genomic_DNA"/>
</dbReference>
<dbReference type="SMART" id="SM00646">
    <property type="entry name" value="Ami_3"/>
    <property type="match status" value="1"/>
</dbReference>
<sequence>MKKLFYFLLIITMMVSFGFEKTTDAVAKPINVVIDVAHGGSDSGAVIKGISEKQLVEQLSKKIKSSNQNVQLHFTRNDDKTLSLQERAAFINTLKPDLVLSIHINSNRDTNKSGLEIFTAQEENEFSQKSTEIAQKLSSKLSENDFLKGNELRKAPFYILKKTNAPAILIELGYLSNENDFKYLTDTNTQNKIANSISEFISDLGK</sequence>
<dbReference type="PANTHER" id="PTHR30404">
    <property type="entry name" value="N-ACETYLMURAMOYL-L-ALANINE AMIDASE"/>
    <property type="match status" value="1"/>
</dbReference>
<gene>
    <name evidence="6" type="ORF">ABS764_12340</name>
</gene>
<evidence type="ECO:0000256" key="3">
    <source>
        <dbReference type="ARBA" id="ARBA00022801"/>
    </source>
</evidence>
<evidence type="ECO:0000256" key="2">
    <source>
        <dbReference type="ARBA" id="ARBA00011901"/>
    </source>
</evidence>
<comment type="catalytic activity">
    <reaction evidence="1">
        <text>Hydrolyzes the link between N-acetylmuramoyl residues and L-amino acid residues in certain cell-wall glycopeptides.</text>
        <dbReference type="EC" id="3.5.1.28"/>
    </reaction>
</comment>
<dbReference type="SUPFAM" id="SSF53187">
    <property type="entry name" value="Zn-dependent exopeptidases"/>
    <property type="match status" value="1"/>
</dbReference>
<keyword evidence="7" id="KW-1185">Reference proteome</keyword>
<reference evidence="6 7" key="1">
    <citation type="submission" date="2024-06" db="EMBL/GenBank/DDBJ databases">
        <authorList>
            <person name="Kaempfer P."/>
            <person name="Viver T."/>
        </authorList>
    </citation>
    <scope>NUCLEOTIDE SEQUENCE [LARGE SCALE GENOMIC DNA]</scope>
    <source>
        <strain evidence="6 7">ST-87</strain>
    </source>
</reference>
<evidence type="ECO:0000256" key="1">
    <source>
        <dbReference type="ARBA" id="ARBA00001561"/>
    </source>
</evidence>
<keyword evidence="3" id="KW-0378">Hydrolase</keyword>
<name>A0ABW8XWB0_9FLAO</name>
<dbReference type="EC" id="3.5.1.28" evidence="2"/>
<feature type="signal peptide" evidence="4">
    <location>
        <begin position="1"/>
        <end position="18"/>
    </location>
</feature>
<evidence type="ECO:0000259" key="5">
    <source>
        <dbReference type="SMART" id="SM00646"/>
    </source>
</evidence>
<organism evidence="6 7">
    <name type="scientific">Flavobacterium plantiphilum</name>
    <dbReference type="NCBI Taxonomy" id="3163297"/>
    <lineage>
        <taxon>Bacteria</taxon>
        <taxon>Pseudomonadati</taxon>
        <taxon>Bacteroidota</taxon>
        <taxon>Flavobacteriia</taxon>
        <taxon>Flavobacteriales</taxon>
        <taxon>Flavobacteriaceae</taxon>
        <taxon>Flavobacterium</taxon>
    </lineage>
</organism>
<dbReference type="InterPro" id="IPR050695">
    <property type="entry name" value="N-acetylmuramoyl_amidase_3"/>
</dbReference>
<keyword evidence="4" id="KW-0732">Signal</keyword>
<evidence type="ECO:0000313" key="6">
    <source>
        <dbReference type="EMBL" id="MFL9831637.1"/>
    </source>
</evidence>
<dbReference type="RefSeq" id="WP_408082106.1">
    <property type="nucleotide sequence ID" value="NZ_JBELQA010000006.1"/>
</dbReference>
<dbReference type="PANTHER" id="PTHR30404:SF0">
    <property type="entry name" value="N-ACETYLMURAMOYL-L-ALANINE AMIDASE AMIC"/>
    <property type="match status" value="1"/>
</dbReference>